<organism evidence="1 2">
    <name type="scientific">Pleurodeles waltl</name>
    <name type="common">Iberian ribbed newt</name>
    <dbReference type="NCBI Taxonomy" id="8319"/>
    <lineage>
        <taxon>Eukaryota</taxon>
        <taxon>Metazoa</taxon>
        <taxon>Chordata</taxon>
        <taxon>Craniata</taxon>
        <taxon>Vertebrata</taxon>
        <taxon>Euteleostomi</taxon>
        <taxon>Amphibia</taxon>
        <taxon>Batrachia</taxon>
        <taxon>Caudata</taxon>
        <taxon>Salamandroidea</taxon>
        <taxon>Salamandridae</taxon>
        <taxon>Pleurodelinae</taxon>
        <taxon>Pleurodeles</taxon>
    </lineage>
</organism>
<sequence>MKAFVRGLTQQFICCQNRAKAAYVQSVQSSVAQIEYLHAKEIVLGGLERQRLYLSQIEQRAKLVLSSKKGWQQDIVSFNLFSIGGSGKARADSLGALSVENYSCHRKQLFQDIDQEPPWGPITCCA</sequence>
<name>A0AAV7SM79_PLEWA</name>
<comment type="caution">
    <text evidence="1">The sequence shown here is derived from an EMBL/GenBank/DDBJ whole genome shotgun (WGS) entry which is preliminary data.</text>
</comment>
<proteinExistence type="predicted"/>
<protein>
    <submittedName>
        <fullName evidence="1">Uncharacterized protein</fullName>
    </submittedName>
</protein>
<accession>A0AAV7SM79</accession>
<evidence type="ECO:0000313" key="2">
    <source>
        <dbReference type="Proteomes" id="UP001066276"/>
    </source>
</evidence>
<dbReference type="Proteomes" id="UP001066276">
    <property type="component" value="Chromosome 4_2"/>
</dbReference>
<keyword evidence="2" id="KW-1185">Reference proteome</keyword>
<gene>
    <name evidence="1" type="ORF">NDU88_005648</name>
</gene>
<reference evidence="1" key="1">
    <citation type="journal article" date="2022" name="bioRxiv">
        <title>Sequencing and chromosome-scale assembly of the giantPleurodeles waltlgenome.</title>
        <authorList>
            <person name="Brown T."/>
            <person name="Elewa A."/>
            <person name="Iarovenko S."/>
            <person name="Subramanian E."/>
            <person name="Araus A.J."/>
            <person name="Petzold A."/>
            <person name="Susuki M."/>
            <person name="Suzuki K.-i.T."/>
            <person name="Hayashi T."/>
            <person name="Toyoda A."/>
            <person name="Oliveira C."/>
            <person name="Osipova E."/>
            <person name="Leigh N.D."/>
            <person name="Simon A."/>
            <person name="Yun M.H."/>
        </authorList>
    </citation>
    <scope>NUCLEOTIDE SEQUENCE</scope>
    <source>
        <strain evidence="1">20211129_DDA</strain>
        <tissue evidence="1">Liver</tissue>
    </source>
</reference>
<dbReference type="EMBL" id="JANPWB010000008">
    <property type="protein sequence ID" value="KAJ1165220.1"/>
    <property type="molecule type" value="Genomic_DNA"/>
</dbReference>
<dbReference type="AlphaFoldDB" id="A0AAV7SM79"/>
<evidence type="ECO:0000313" key="1">
    <source>
        <dbReference type="EMBL" id="KAJ1165220.1"/>
    </source>
</evidence>